<dbReference type="Gene3D" id="3.10.20.90">
    <property type="entry name" value="Phosphatidylinositol 3-kinase Catalytic Subunit, Chain A, domain 1"/>
    <property type="match status" value="1"/>
</dbReference>
<dbReference type="InterPro" id="IPR029071">
    <property type="entry name" value="Ubiquitin-like_domsf"/>
</dbReference>
<dbReference type="InterPro" id="IPR024962">
    <property type="entry name" value="YukD-like"/>
</dbReference>
<evidence type="ECO:0000313" key="3">
    <source>
        <dbReference type="Proteomes" id="UP000198948"/>
    </source>
</evidence>
<dbReference type="OrthoDB" id="2456043at2"/>
<name>A0A1H9QEW9_9LACT</name>
<dbReference type="SUPFAM" id="SSF54236">
    <property type="entry name" value="Ubiquitin-like"/>
    <property type="match status" value="1"/>
</dbReference>
<proteinExistence type="predicted"/>
<sequence length="85" mass="10003">MSAENHINITLYYRENPAQQYDLRVPIHQTVKYFIDEMDNTLHVTRKSQAKGIYQLKVLNKGLVLTDNQKMNDYPITTGDQIEIY</sequence>
<dbReference type="Pfam" id="PF08817">
    <property type="entry name" value="YukD"/>
    <property type="match status" value="1"/>
</dbReference>
<keyword evidence="3" id="KW-1185">Reference proteome</keyword>
<gene>
    <name evidence="2" type="ORF">SAMN04488559_1023</name>
</gene>
<organism evidence="2 3">
    <name type="scientific">Isobaculum melis</name>
    <dbReference type="NCBI Taxonomy" id="142588"/>
    <lineage>
        <taxon>Bacteria</taxon>
        <taxon>Bacillati</taxon>
        <taxon>Bacillota</taxon>
        <taxon>Bacilli</taxon>
        <taxon>Lactobacillales</taxon>
        <taxon>Carnobacteriaceae</taxon>
        <taxon>Isobaculum</taxon>
    </lineage>
</organism>
<dbReference type="Proteomes" id="UP000198948">
    <property type="component" value="Unassembled WGS sequence"/>
</dbReference>
<evidence type="ECO:0000313" key="2">
    <source>
        <dbReference type="EMBL" id="SER58343.1"/>
    </source>
</evidence>
<dbReference type="STRING" id="142588.SAMN04488559_1023"/>
<feature type="domain" description="Ubiquitin-like" evidence="1">
    <location>
        <begin position="7"/>
        <end position="85"/>
    </location>
</feature>
<dbReference type="PROSITE" id="PS50053">
    <property type="entry name" value="UBIQUITIN_2"/>
    <property type="match status" value="1"/>
</dbReference>
<dbReference type="AlphaFoldDB" id="A0A1H9QEW9"/>
<dbReference type="InterPro" id="IPR000626">
    <property type="entry name" value="Ubiquitin-like_dom"/>
</dbReference>
<accession>A0A1H9QEW9</accession>
<dbReference type="RefSeq" id="WP_092649705.1">
    <property type="nucleotide sequence ID" value="NZ_FOHA01000002.1"/>
</dbReference>
<dbReference type="EMBL" id="FOHA01000002">
    <property type="protein sequence ID" value="SER58343.1"/>
    <property type="molecule type" value="Genomic_DNA"/>
</dbReference>
<protein>
    <submittedName>
        <fullName evidence="2">Uncharacterized ubiquitin-like protein YukD</fullName>
    </submittedName>
</protein>
<reference evidence="2 3" key="1">
    <citation type="submission" date="2016-10" db="EMBL/GenBank/DDBJ databases">
        <authorList>
            <person name="de Groot N.N."/>
        </authorList>
    </citation>
    <scope>NUCLEOTIDE SEQUENCE [LARGE SCALE GENOMIC DNA]</scope>
    <source>
        <strain evidence="2 3">DSM 13760</strain>
    </source>
</reference>
<evidence type="ECO:0000259" key="1">
    <source>
        <dbReference type="PROSITE" id="PS50053"/>
    </source>
</evidence>